<organism evidence="3 4">
    <name type="scientific">Runella rosea</name>
    <dbReference type="NCBI Taxonomy" id="2259595"/>
    <lineage>
        <taxon>Bacteria</taxon>
        <taxon>Pseudomonadati</taxon>
        <taxon>Bacteroidota</taxon>
        <taxon>Cytophagia</taxon>
        <taxon>Cytophagales</taxon>
        <taxon>Spirosomataceae</taxon>
        <taxon>Runella</taxon>
    </lineage>
</organism>
<dbReference type="SMART" id="SM00327">
    <property type="entry name" value="VWA"/>
    <property type="match status" value="1"/>
</dbReference>
<proteinExistence type="predicted"/>
<evidence type="ECO:0000259" key="2">
    <source>
        <dbReference type="PROSITE" id="PS50234"/>
    </source>
</evidence>
<dbReference type="CDD" id="cd01465">
    <property type="entry name" value="vWA_subgroup"/>
    <property type="match status" value="1"/>
</dbReference>
<dbReference type="EMBL" id="CP030850">
    <property type="protein sequence ID" value="AXE21549.1"/>
    <property type="molecule type" value="Genomic_DNA"/>
</dbReference>
<feature type="signal peptide" evidence="1">
    <location>
        <begin position="1"/>
        <end position="19"/>
    </location>
</feature>
<name>A0A344TSC8_9BACT</name>
<dbReference type="PROSITE" id="PS50234">
    <property type="entry name" value="VWFA"/>
    <property type="match status" value="1"/>
</dbReference>
<evidence type="ECO:0000313" key="4">
    <source>
        <dbReference type="Proteomes" id="UP000251993"/>
    </source>
</evidence>
<dbReference type="PANTHER" id="PTHR10579:SF43">
    <property type="entry name" value="ZINC FINGER (C3HC4-TYPE RING FINGER) FAMILY PROTEIN"/>
    <property type="match status" value="1"/>
</dbReference>
<keyword evidence="1" id="KW-0732">Signal</keyword>
<dbReference type="InterPro" id="IPR019793">
    <property type="entry name" value="Peroxidases_heam-ligand_BS"/>
</dbReference>
<gene>
    <name evidence="3" type="ORF">DR864_14665</name>
</gene>
<dbReference type="AlphaFoldDB" id="A0A344TSC8"/>
<dbReference type="Pfam" id="PF13715">
    <property type="entry name" value="CarbopepD_reg_2"/>
    <property type="match status" value="1"/>
</dbReference>
<feature type="domain" description="VWFA" evidence="2">
    <location>
        <begin position="246"/>
        <end position="424"/>
    </location>
</feature>
<reference evidence="3 4" key="1">
    <citation type="submission" date="2018-07" db="EMBL/GenBank/DDBJ databases">
        <title>Genome sequencing of Runella.</title>
        <authorList>
            <person name="Baek M.-G."/>
            <person name="Yi H."/>
        </authorList>
    </citation>
    <scope>NUCLEOTIDE SEQUENCE [LARGE SCALE GENOMIC DNA]</scope>
    <source>
        <strain evidence="3 4">HYN0085</strain>
    </source>
</reference>
<dbReference type="InterPro" id="IPR036465">
    <property type="entry name" value="vWFA_dom_sf"/>
</dbReference>
<dbReference type="Pfam" id="PF00092">
    <property type="entry name" value="VWA"/>
    <property type="match status" value="1"/>
</dbReference>
<protein>
    <recommendedName>
        <fullName evidence="2">VWFA domain-containing protein</fullName>
    </recommendedName>
</protein>
<dbReference type="Gene3D" id="3.40.50.410">
    <property type="entry name" value="von Willebrand factor, type A domain"/>
    <property type="match status" value="1"/>
</dbReference>
<dbReference type="KEGG" id="run:DR864_14665"/>
<sequence>MKTKFFCLIFSVLALYACAQSAPVTVTGIVSEAGTKVPLAGATVFIKNTKTGTITDAQGRYAIRAKTGDKLLFSFIGYQATERKIGTDLVINVALKADNQPLQEVAVVTGRAAPNAKMQTFAVQPAAMPSLMHDGQFNTEEYKALNENIFHDAKKNPLTTFSIDVDRAAYSNVRRMLNLGQFPQRDVVRIEELVNYFDYDYPQPKGEHPVAIHTEISDSPWNKGLKLAHIGLQAKTIPTAHLPASNLVFLVDVSGSMNWVNKLPLVKEAFKLLVDQLRPNDRVAIVVYAGAAGTVLPSTPGNQTATIKDALDKLSAGGSTAGGEGIKLAYKIAQENFIKGGNNRVILASDGDFNVGVSSEGELQQIVEEKRKSGVYLSVLGFGMGNYKDNKMETLADKGNGNYAYIDNLQEAQKVFVHEFGGTLFTVAKDVKLQLEFNPKFVKGYRLIGYENRMLKNEEFHDDKKDAGEMGSGHTVTALYEIIPAGVESAYLAKVDDLKYQKPTEATSASDEVLTIKLRYKQPDSEISRLFEVPVRDTHTPFMRTSDNFRFAAAVAEWGLLLRKSEFKGSATYEQVIQIAQNALAKDPEGYRAEFVRLVKLAQSLDKKDIVAQKEE</sequence>
<dbReference type="PANTHER" id="PTHR10579">
    <property type="entry name" value="CALCIUM-ACTIVATED CHLORIDE CHANNEL REGULATOR"/>
    <property type="match status" value="1"/>
</dbReference>
<dbReference type="InterPro" id="IPR022156">
    <property type="entry name" value="Uncharacterised_YfbK_N"/>
</dbReference>
<dbReference type="InterPro" id="IPR002035">
    <property type="entry name" value="VWF_A"/>
</dbReference>
<dbReference type="OrthoDB" id="9805121at2"/>
<dbReference type="InterPro" id="IPR008969">
    <property type="entry name" value="CarboxyPept-like_regulatory"/>
</dbReference>
<dbReference type="Gene3D" id="2.60.40.1120">
    <property type="entry name" value="Carboxypeptidase-like, regulatory domain"/>
    <property type="match status" value="1"/>
</dbReference>
<dbReference type="SUPFAM" id="SSF53300">
    <property type="entry name" value="vWA-like"/>
    <property type="match status" value="1"/>
</dbReference>
<dbReference type="RefSeq" id="WP_114070290.1">
    <property type="nucleotide sequence ID" value="NZ_CP030850.1"/>
</dbReference>
<dbReference type="Pfam" id="PF12450">
    <property type="entry name" value="vWF_A"/>
    <property type="match status" value="1"/>
</dbReference>
<evidence type="ECO:0000256" key="1">
    <source>
        <dbReference type="SAM" id="SignalP"/>
    </source>
</evidence>
<dbReference type="PROSITE" id="PS00435">
    <property type="entry name" value="PEROXIDASE_1"/>
    <property type="match status" value="1"/>
</dbReference>
<evidence type="ECO:0000313" key="3">
    <source>
        <dbReference type="EMBL" id="AXE21549.1"/>
    </source>
</evidence>
<dbReference type="PROSITE" id="PS51257">
    <property type="entry name" value="PROKAR_LIPOPROTEIN"/>
    <property type="match status" value="1"/>
</dbReference>
<feature type="chain" id="PRO_5016666024" description="VWFA domain-containing protein" evidence="1">
    <location>
        <begin position="20"/>
        <end position="616"/>
    </location>
</feature>
<dbReference type="Pfam" id="PF12034">
    <property type="entry name" value="YfbK_C"/>
    <property type="match status" value="1"/>
</dbReference>
<dbReference type="InterPro" id="IPR021908">
    <property type="entry name" value="YfbK_C"/>
</dbReference>
<dbReference type="Proteomes" id="UP000251993">
    <property type="component" value="Chromosome"/>
</dbReference>
<dbReference type="InterPro" id="IPR051266">
    <property type="entry name" value="CLCR"/>
</dbReference>
<keyword evidence="4" id="KW-1185">Reference proteome</keyword>
<accession>A0A344TSC8</accession>
<dbReference type="SUPFAM" id="SSF49464">
    <property type="entry name" value="Carboxypeptidase regulatory domain-like"/>
    <property type="match status" value="1"/>
</dbReference>